<accession>A0A0U5JVL4</accession>
<feature type="binding site" evidence="19">
    <location>
        <position position="79"/>
    </location>
    <ligand>
        <name>GTP</name>
        <dbReference type="ChEBI" id="CHEBI:37565"/>
    </ligand>
</feature>
<evidence type="ECO:0000256" key="18">
    <source>
        <dbReference type="PIRSR" id="PIRSR006135-1"/>
    </source>
</evidence>
<sequence>MAIVVTAFFERVEKMRKSNLTFVLGGAKSGKSEFAEHLYSRDEKICYIATGVVKNPDGEMQLRIKRHQARRSSKWITCEQYQQIDELIKTNSQDGYLLDDAIMLVTNLFYDLVLAKTTPDKVDEYLEAASSQEIANIRKKILDSWEKILSALDSSKQSMVIVSDEVGLGVVPATKQTRILRDLYGEVNQLIAKEADSVYFVISGIAQKLK</sequence>
<evidence type="ECO:0000256" key="15">
    <source>
        <dbReference type="ARBA" id="ARBA00023134"/>
    </source>
</evidence>
<evidence type="ECO:0000256" key="16">
    <source>
        <dbReference type="ARBA" id="ARBA00029570"/>
    </source>
</evidence>
<dbReference type="SUPFAM" id="SSF52540">
    <property type="entry name" value="P-loop containing nucleoside triphosphate hydrolases"/>
    <property type="match status" value="1"/>
</dbReference>
<protein>
    <recommendedName>
        <fullName evidence="16">Adenosylcobinamide kinase</fullName>
        <ecNumber evidence="8">2.7.1.156</ecNumber>
        <ecNumber evidence="9">2.7.7.62</ecNumber>
    </recommendedName>
    <alternativeName>
        <fullName evidence="17">Adenosylcobinamide-phosphate guanylyltransferase</fullName>
    </alternativeName>
</protein>
<dbReference type="GO" id="GO:0005525">
    <property type="term" value="F:GTP binding"/>
    <property type="evidence" value="ECO:0007669"/>
    <property type="project" value="UniProtKB-KW"/>
</dbReference>
<feature type="binding site" evidence="19">
    <location>
        <begin position="25"/>
        <end position="32"/>
    </location>
    <ligand>
        <name>GTP</name>
        <dbReference type="ChEBI" id="CHEBI:37565"/>
    </ligand>
</feature>
<dbReference type="Gene3D" id="3.40.50.300">
    <property type="entry name" value="P-loop containing nucleotide triphosphate hydrolases"/>
    <property type="match status" value="1"/>
</dbReference>
<evidence type="ECO:0000256" key="8">
    <source>
        <dbReference type="ARBA" id="ARBA00012016"/>
    </source>
</evidence>
<dbReference type="CDD" id="cd00544">
    <property type="entry name" value="CobU"/>
    <property type="match status" value="1"/>
</dbReference>
<keyword evidence="12 19" id="KW-0547">Nucleotide-binding</keyword>
<keyword evidence="15 19" id="KW-0342">GTP-binding</keyword>
<feature type="active site" description="GMP-histidine intermediate" evidence="18">
    <location>
        <position position="67"/>
    </location>
</feature>
<evidence type="ECO:0000256" key="4">
    <source>
        <dbReference type="ARBA" id="ARBA00003889"/>
    </source>
</evidence>
<keyword evidence="14" id="KW-0067">ATP-binding</keyword>
<comment type="catalytic activity">
    <reaction evidence="1">
        <text>adenosylcob(III)inamide + ATP = adenosylcob(III)inamide phosphate + ADP + H(+)</text>
        <dbReference type="Rhea" id="RHEA:15769"/>
        <dbReference type="ChEBI" id="CHEBI:2480"/>
        <dbReference type="ChEBI" id="CHEBI:15378"/>
        <dbReference type="ChEBI" id="CHEBI:30616"/>
        <dbReference type="ChEBI" id="CHEBI:58502"/>
        <dbReference type="ChEBI" id="CHEBI:456216"/>
        <dbReference type="EC" id="2.7.1.156"/>
    </reaction>
</comment>
<dbReference type="AlphaFoldDB" id="A0A0U5JVL4"/>
<dbReference type="GO" id="GO:0005524">
    <property type="term" value="F:ATP binding"/>
    <property type="evidence" value="ECO:0007669"/>
    <property type="project" value="UniProtKB-KW"/>
</dbReference>
<evidence type="ECO:0000256" key="9">
    <source>
        <dbReference type="ARBA" id="ARBA00012523"/>
    </source>
</evidence>
<dbReference type="PIRSF" id="PIRSF006135">
    <property type="entry name" value="CobU"/>
    <property type="match status" value="1"/>
</dbReference>
<evidence type="ECO:0000256" key="11">
    <source>
        <dbReference type="ARBA" id="ARBA00022679"/>
    </source>
</evidence>
<reference evidence="21" key="1">
    <citation type="submission" date="2015-10" db="EMBL/GenBank/DDBJ databases">
        <authorList>
            <person name="Crossman L.C."/>
        </authorList>
    </citation>
    <scope>NUCLEOTIDE SEQUENCE [LARGE SCALE GENOMIC DNA]</scope>
    <source>
        <strain evidence="21">20-2</strain>
    </source>
</reference>
<evidence type="ECO:0000256" key="17">
    <source>
        <dbReference type="ARBA" id="ARBA00030571"/>
    </source>
</evidence>
<comment type="pathway">
    <text evidence="5">Cofactor biosynthesis; adenosylcobalamin biosynthesis; adenosylcobalamin from cob(II)yrinate a,c-diamide: step 6/7.</text>
</comment>
<name>A0A0U5JVL4_LIMRT</name>
<gene>
    <name evidence="20" type="ORF">LRLP16767_LR202_01760</name>
</gene>
<evidence type="ECO:0000313" key="21">
    <source>
        <dbReference type="Proteomes" id="UP000235484"/>
    </source>
</evidence>
<comment type="similarity">
    <text evidence="7">Belongs to the CobU/CobP family.</text>
</comment>
<comment type="catalytic activity">
    <reaction evidence="3">
        <text>adenosylcob(III)inamide + GTP = adenosylcob(III)inamide phosphate + GDP + H(+)</text>
        <dbReference type="Rhea" id="RHEA:15765"/>
        <dbReference type="ChEBI" id="CHEBI:2480"/>
        <dbReference type="ChEBI" id="CHEBI:15378"/>
        <dbReference type="ChEBI" id="CHEBI:37565"/>
        <dbReference type="ChEBI" id="CHEBI:58189"/>
        <dbReference type="ChEBI" id="CHEBI:58502"/>
        <dbReference type="EC" id="2.7.1.156"/>
    </reaction>
</comment>
<evidence type="ECO:0000256" key="3">
    <source>
        <dbReference type="ARBA" id="ARBA00001522"/>
    </source>
</evidence>
<evidence type="ECO:0000256" key="1">
    <source>
        <dbReference type="ARBA" id="ARBA00000312"/>
    </source>
</evidence>
<evidence type="ECO:0000256" key="5">
    <source>
        <dbReference type="ARBA" id="ARBA00004692"/>
    </source>
</evidence>
<evidence type="ECO:0000256" key="14">
    <source>
        <dbReference type="ARBA" id="ARBA00022840"/>
    </source>
</evidence>
<organism evidence="20 21">
    <name type="scientific">Limosilactobacillus reuteri</name>
    <name type="common">Lactobacillus reuteri</name>
    <dbReference type="NCBI Taxonomy" id="1598"/>
    <lineage>
        <taxon>Bacteria</taxon>
        <taxon>Bacillati</taxon>
        <taxon>Bacillota</taxon>
        <taxon>Bacilli</taxon>
        <taxon>Lactobacillales</taxon>
        <taxon>Lactobacillaceae</taxon>
        <taxon>Limosilactobacillus</taxon>
    </lineage>
</organism>
<evidence type="ECO:0000256" key="19">
    <source>
        <dbReference type="PIRSR" id="PIRSR006135-2"/>
    </source>
</evidence>
<evidence type="ECO:0000256" key="13">
    <source>
        <dbReference type="ARBA" id="ARBA00022777"/>
    </source>
</evidence>
<dbReference type="Proteomes" id="UP000235484">
    <property type="component" value="Unassembled WGS sequence"/>
</dbReference>
<dbReference type="EC" id="2.7.1.156" evidence="8"/>
<comment type="function">
    <text evidence="4">Catalyzes ATP-dependent phosphorylation of adenosylcobinamide and addition of GMP to adenosylcobinamide phosphate.</text>
</comment>
<dbReference type="InterPro" id="IPR003203">
    <property type="entry name" value="CobU/CobP"/>
</dbReference>
<feature type="binding site" evidence="19">
    <location>
        <begin position="49"/>
        <end position="51"/>
    </location>
    <ligand>
        <name>GTP</name>
        <dbReference type="ChEBI" id="CHEBI:37565"/>
    </ligand>
</feature>
<keyword evidence="13" id="KW-0418">Kinase</keyword>
<dbReference type="EC" id="2.7.7.62" evidence="9"/>
<dbReference type="GO" id="GO:0009236">
    <property type="term" value="P:cobalamin biosynthetic process"/>
    <property type="evidence" value="ECO:0007669"/>
    <property type="project" value="UniProtKB-UniPathway"/>
</dbReference>
<dbReference type="PANTHER" id="PTHR34848">
    <property type="match status" value="1"/>
</dbReference>
<dbReference type="UniPathway" id="UPA00148">
    <property type="reaction ID" value="UER00236"/>
</dbReference>
<dbReference type="InterPro" id="IPR027417">
    <property type="entry name" value="P-loop_NTPase"/>
</dbReference>
<dbReference type="PANTHER" id="PTHR34848:SF1">
    <property type="entry name" value="BIFUNCTIONAL ADENOSYLCOBALAMIN BIOSYNTHESIS PROTEIN COBU"/>
    <property type="match status" value="1"/>
</dbReference>
<evidence type="ECO:0000256" key="2">
    <source>
        <dbReference type="ARBA" id="ARBA00000711"/>
    </source>
</evidence>
<proteinExistence type="inferred from homology"/>
<dbReference type="GO" id="GO:0008820">
    <property type="term" value="F:cobinamide phosphate guanylyltransferase activity"/>
    <property type="evidence" value="ECO:0007669"/>
    <property type="project" value="UniProtKB-EC"/>
</dbReference>
<feature type="binding site" evidence="19">
    <location>
        <position position="99"/>
    </location>
    <ligand>
        <name>GTP</name>
        <dbReference type="ChEBI" id="CHEBI:37565"/>
    </ligand>
</feature>
<dbReference type="Pfam" id="PF02283">
    <property type="entry name" value="CobU"/>
    <property type="match status" value="1"/>
</dbReference>
<evidence type="ECO:0000256" key="10">
    <source>
        <dbReference type="ARBA" id="ARBA00022573"/>
    </source>
</evidence>
<comment type="catalytic activity">
    <reaction evidence="2">
        <text>adenosylcob(III)inamide phosphate + GTP + H(+) = adenosylcob(III)inamide-GDP + diphosphate</text>
        <dbReference type="Rhea" id="RHEA:22712"/>
        <dbReference type="ChEBI" id="CHEBI:15378"/>
        <dbReference type="ChEBI" id="CHEBI:33019"/>
        <dbReference type="ChEBI" id="CHEBI:37565"/>
        <dbReference type="ChEBI" id="CHEBI:58502"/>
        <dbReference type="ChEBI" id="CHEBI:60487"/>
        <dbReference type="EC" id="2.7.7.62"/>
    </reaction>
</comment>
<evidence type="ECO:0000256" key="7">
    <source>
        <dbReference type="ARBA" id="ARBA00007490"/>
    </source>
</evidence>
<dbReference type="GO" id="GO:0043752">
    <property type="term" value="F:adenosylcobinamide kinase activity"/>
    <property type="evidence" value="ECO:0007669"/>
    <property type="project" value="UniProtKB-EC"/>
</dbReference>
<evidence type="ECO:0000256" key="6">
    <source>
        <dbReference type="ARBA" id="ARBA00005159"/>
    </source>
</evidence>
<keyword evidence="10" id="KW-0169">Cobalamin biosynthesis</keyword>
<comment type="pathway">
    <text evidence="6">Cofactor biosynthesis; adenosylcobalamin biosynthesis; adenosylcobalamin from cob(II)yrinate a,c-diamide: step 5/7.</text>
</comment>
<evidence type="ECO:0000313" key="20">
    <source>
        <dbReference type="EMBL" id="CUR41913.1"/>
    </source>
</evidence>
<dbReference type="EMBL" id="LN887650">
    <property type="protein sequence ID" value="CUR41913.1"/>
    <property type="molecule type" value="Genomic_DNA"/>
</dbReference>
<evidence type="ECO:0000256" key="12">
    <source>
        <dbReference type="ARBA" id="ARBA00022741"/>
    </source>
</evidence>
<keyword evidence="11 20" id="KW-0808">Transferase</keyword>
<keyword evidence="20" id="KW-0548">Nucleotidyltransferase</keyword>